<accession>A0A6C0BWT2</accession>
<evidence type="ECO:0000259" key="2">
    <source>
        <dbReference type="SMART" id="SM00014"/>
    </source>
</evidence>
<dbReference type="GO" id="GO:0042392">
    <property type="term" value="F:sphingosine-1-phosphate phosphatase activity"/>
    <property type="evidence" value="ECO:0007669"/>
    <property type="project" value="TreeGrafter"/>
</dbReference>
<feature type="domain" description="Phosphatidic acid phosphatase type 2/haloperoxidase" evidence="2">
    <location>
        <begin position="33"/>
        <end position="150"/>
    </location>
</feature>
<keyword evidence="1" id="KW-0472">Membrane</keyword>
<organism evidence="3">
    <name type="scientific">viral metagenome</name>
    <dbReference type="NCBI Taxonomy" id="1070528"/>
    <lineage>
        <taxon>unclassified sequences</taxon>
        <taxon>metagenomes</taxon>
        <taxon>organismal metagenomes</taxon>
    </lineage>
</organism>
<dbReference type="PANTHER" id="PTHR14969">
    <property type="entry name" value="SPHINGOSINE-1-PHOSPHATE PHOSPHOHYDROLASE"/>
    <property type="match status" value="1"/>
</dbReference>
<proteinExistence type="predicted"/>
<dbReference type="SUPFAM" id="SSF48317">
    <property type="entry name" value="Acid phosphatase/Vanadium-dependent haloperoxidase"/>
    <property type="match status" value="1"/>
</dbReference>
<reference evidence="3" key="1">
    <citation type="journal article" date="2020" name="Nature">
        <title>Giant virus diversity and host interactions through global metagenomics.</title>
        <authorList>
            <person name="Schulz F."/>
            <person name="Roux S."/>
            <person name="Paez-Espino D."/>
            <person name="Jungbluth S."/>
            <person name="Walsh D.A."/>
            <person name="Denef V.J."/>
            <person name="McMahon K.D."/>
            <person name="Konstantinidis K.T."/>
            <person name="Eloe-Fadrosh E.A."/>
            <person name="Kyrpides N.C."/>
            <person name="Woyke T."/>
        </authorList>
    </citation>
    <scope>NUCLEOTIDE SEQUENCE</scope>
    <source>
        <strain evidence="3">GVMAG-M-3300019093-7</strain>
    </source>
</reference>
<dbReference type="EMBL" id="MN739267">
    <property type="protein sequence ID" value="QHS96241.1"/>
    <property type="molecule type" value="Genomic_DNA"/>
</dbReference>
<sequence>MNPLYILDLIGYYGPVILFVSSIFLLHKKSNYLSAYIIGIILSCFSNLVLKEIIKQPRPKGSIHILNSTENNNHKRIFSSDIYGMPSGHAQHVFYSTFFIYFVFKNTKLTLLYIVISLLTLTQRIKYQNHTILQVIVGGFIGALLAYYMYIYADKKIVGKLLPKKEDNAKDIA</sequence>
<dbReference type="AlphaFoldDB" id="A0A6C0BWT2"/>
<evidence type="ECO:0000256" key="1">
    <source>
        <dbReference type="SAM" id="Phobius"/>
    </source>
</evidence>
<dbReference type="SMART" id="SM00014">
    <property type="entry name" value="acidPPc"/>
    <property type="match status" value="1"/>
</dbReference>
<dbReference type="InterPro" id="IPR036938">
    <property type="entry name" value="PAP2/HPO_sf"/>
</dbReference>
<dbReference type="InterPro" id="IPR000326">
    <property type="entry name" value="PAP2/HPO"/>
</dbReference>
<feature type="transmembrane region" description="Helical" evidence="1">
    <location>
        <begin position="93"/>
        <end position="119"/>
    </location>
</feature>
<name>A0A6C0BWT2_9ZZZZ</name>
<evidence type="ECO:0000313" key="3">
    <source>
        <dbReference type="EMBL" id="QHS96241.1"/>
    </source>
</evidence>
<dbReference type="Pfam" id="PF01569">
    <property type="entry name" value="PAP2"/>
    <property type="match status" value="1"/>
</dbReference>
<keyword evidence="1" id="KW-1133">Transmembrane helix</keyword>
<feature type="transmembrane region" description="Helical" evidence="1">
    <location>
        <begin position="131"/>
        <end position="153"/>
    </location>
</feature>
<dbReference type="PANTHER" id="PTHR14969:SF13">
    <property type="entry name" value="AT30094P"/>
    <property type="match status" value="1"/>
</dbReference>
<feature type="transmembrane region" description="Helical" evidence="1">
    <location>
        <begin position="6"/>
        <end position="26"/>
    </location>
</feature>
<protein>
    <recommendedName>
        <fullName evidence="2">Phosphatidic acid phosphatase type 2/haloperoxidase domain-containing protein</fullName>
    </recommendedName>
</protein>
<dbReference type="Gene3D" id="1.20.144.10">
    <property type="entry name" value="Phosphatidic acid phosphatase type 2/haloperoxidase"/>
    <property type="match status" value="1"/>
</dbReference>
<keyword evidence="1" id="KW-0812">Transmembrane</keyword>
<feature type="transmembrane region" description="Helical" evidence="1">
    <location>
        <begin position="33"/>
        <end position="50"/>
    </location>
</feature>